<protein>
    <recommendedName>
        <fullName evidence="4">DUF3299 domain-containing protein</fullName>
    </recommendedName>
</protein>
<dbReference type="Proteomes" id="UP000323653">
    <property type="component" value="Chromosome"/>
</dbReference>
<keyword evidence="1" id="KW-0732">Signal</keyword>
<organism evidence="2 3">
    <name type="scientific">Pedobacter aquae</name>
    <dbReference type="NCBI Taxonomy" id="2605747"/>
    <lineage>
        <taxon>Bacteria</taxon>
        <taxon>Pseudomonadati</taxon>
        <taxon>Bacteroidota</taxon>
        <taxon>Sphingobacteriia</taxon>
        <taxon>Sphingobacteriales</taxon>
        <taxon>Sphingobacteriaceae</taxon>
        <taxon>Pedobacter</taxon>
    </lineage>
</organism>
<proteinExistence type="predicted"/>
<sequence>MRGILFLLFFVGVVTSSSVFAQAPKHIPLMNKYWDLLSTRTIKKSASGTYEPYFPPPLMVLNGTTITLPGYIVPLKTAALHKTFLLSVLPIMQCQFCGEGDIPEMVEVMMDVPIKFSNKPVTIKGKLKINENPDGATFQLLNGAVAK</sequence>
<gene>
    <name evidence="2" type="ORF">FYC62_08295</name>
</gene>
<evidence type="ECO:0000313" key="2">
    <source>
        <dbReference type="EMBL" id="QEK51660.1"/>
    </source>
</evidence>
<accession>A0A5C0VKI3</accession>
<feature type="chain" id="PRO_5022939819" description="DUF3299 domain-containing protein" evidence="1">
    <location>
        <begin position="22"/>
        <end position="147"/>
    </location>
</feature>
<evidence type="ECO:0000313" key="3">
    <source>
        <dbReference type="Proteomes" id="UP000323653"/>
    </source>
</evidence>
<dbReference type="EMBL" id="CP043329">
    <property type="protein sequence ID" value="QEK51660.1"/>
    <property type="molecule type" value="Genomic_DNA"/>
</dbReference>
<name>A0A5C0VKI3_9SPHI</name>
<dbReference type="KEGG" id="pej:FYC62_08295"/>
<keyword evidence="3" id="KW-1185">Reference proteome</keyword>
<evidence type="ECO:0008006" key="4">
    <source>
        <dbReference type="Google" id="ProtNLM"/>
    </source>
</evidence>
<dbReference type="Gene3D" id="2.40.50.870">
    <property type="entry name" value="Protein of unknown function (DUF3299)"/>
    <property type="match status" value="1"/>
</dbReference>
<dbReference type="AlphaFoldDB" id="A0A5C0VKI3"/>
<reference evidence="2 3" key="1">
    <citation type="submission" date="2019-08" db="EMBL/GenBank/DDBJ databases">
        <title>Pedobacter sp. nov., isolated from Han river, South Korea.</title>
        <authorList>
            <person name="Lee D.-H."/>
            <person name="Kim Y.-S."/>
            <person name="Hwang E.-M."/>
            <person name="Le Tran T.C."/>
            <person name="Cha C.-J."/>
        </authorList>
    </citation>
    <scope>NUCLEOTIDE SEQUENCE [LARGE SCALE GENOMIC DNA]</scope>
    <source>
        <strain evidence="2 3">CJ43</strain>
    </source>
</reference>
<evidence type="ECO:0000256" key="1">
    <source>
        <dbReference type="SAM" id="SignalP"/>
    </source>
</evidence>
<dbReference type="RefSeq" id="WP_149074615.1">
    <property type="nucleotide sequence ID" value="NZ_CP043329.1"/>
</dbReference>
<feature type="signal peptide" evidence="1">
    <location>
        <begin position="1"/>
        <end position="21"/>
    </location>
</feature>